<keyword evidence="6" id="KW-0067">ATP-binding</keyword>
<keyword evidence="8" id="KW-0413">Isomerase</keyword>
<gene>
    <name evidence="15" type="ORF">Q2T42_16925</name>
</gene>
<evidence type="ECO:0000256" key="2">
    <source>
        <dbReference type="ARBA" id="ARBA00022723"/>
    </source>
</evidence>
<keyword evidence="4 15" id="KW-0378">Hydrolase</keyword>
<dbReference type="NCBIfam" id="TIGR00614">
    <property type="entry name" value="recQ_fam"/>
    <property type="match status" value="1"/>
</dbReference>
<dbReference type="SUPFAM" id="SSF52540">
    <property type="entry name" value="P-loop containing nucleoside triphosphate hydrolases"/>
    <property type="match status" value="1"/>
</dbReference>
<dbReference type="SMART" id="SM00487">
    <property type="entry name" value="DEXDc"/>
    <property type="match status" value="1"/>
</dbReference>
<dbReference type="GO" id="GO:0009378">
    <property type="term" value="F:four-way junction helicase activity"/>
    <property type="evidence" value="ECO:0007669"/>
    <property type="project" value="TreeGrafter"/>
</dbReference>
<evidence type="ECO:0000256" key="3">
    <source>
        <dbReference type="ARBA" id="ARBA00022741"/>
    </source>
</evidence>
<comment type="catalytic activity">
    <reaction evidence="9">
        <text>Couples ATP hydrolysis with the unwinding of duplex DNA by translocating in the 3'-5' direction.</text>
        <dbReference type="EC" id="5.6.2.4"/>
    </reaction>
</comment>
<proteinExistence type="inferred from homology"/>
<evidence type="ECO:0000256" key="4">
    <source>
        <dbReference type="ARBA" id="ARBA00022801"/>
    </source>
</evidence>
<dbReference type="AlphaFoldDB" id="A0AA96WSQ3"/>
<dbReference type="InterPro" id="IPR014001">
    <property type="entry name" value="Helicase_ATP-bd"/>
</dbReference>
<evidence type="ECO:0000256" key="9">
    <source>
        <dbReference type="ARBA" id="ARBA00034617"/>
    </source>
</evidence>
<dbReference type="EMBL" id="CP130144">
    <property type="protein sequence ID" value="WNZ43529.1"/>
    <property type="molecule type" value="Genomic_DNA"/>
</dbReference>
<dbReference type="Pfam" id="PF00271">
    <property type="entry name" value="Helicase_C"/>
    <property type="match status" value="1"/>
</dbReference>
<dbReference type="PROSITE" id="PS51194">
    <property type="entry name" value="HELICASE_CTER"/>
    <property type="match status" value="1"/>
</dbReference>
<keyword evidence="2" id="KW-0479">Metal-binding</keyword>
<organism evidence="15">
    <name type="scientific">Leptolyngbya boryana CZ1</name>
    <dbReference type="NCBI Taxonomy" id="3060204"/>
    <lineage>
        <taxon>Bacteria</taxon>
        <taxon>Bacillati</taxon>
        <taxon>Cyanobacteriota</taxon>
        <taxon>Cyanophyceae</taxon>
        <taxon>Leptolyngbyales</taxon>
        <taxon>Leptolyngbyaceae</taxon>
        <taxon>Leptolyngbya group</taxon>
        <taxon>Leptolyngbya</taxon>
    </lineage>
</organism>
<dbReference type="InterPro" id="IPR032284">
    <property type="entry name" value="RecQ_Zn-bd"/>
</dbReference>
<dbReference type="GO" id="GO:0030894">
    <property type="term" value="C:replisome"/>
    <property type="evidence" value="ECO:0007669"/>
    <property type="project" value="TreeGrafter"/>
</dbReference>
<evidence type="ECO:0000256" key="7">
    <source>
        <dbReference type="ARBA" id="ARBA00023125"/>
    </source>
</evidence>
<dbReference type="GO" id="GO:0043590">
    <property type="term" value="C:bacterial nucleoid"/>
    <property type="evidence" value="ECO:0007669"/>
    <property type="project" value="TreeGrafter"/>
</dbReference>
<reference evidence="15" key="2">
    <citation type="submission" date="2023-07" db="EMBL/GenBank/DDBJ databases">
        <authorList>
            <person name="Bai X.-H."/>
            <person name="Wang H.-H."/>
            <person name="Wang J."/>
            <person name="Ma M.-Y."/>
            <person name="Hu H.-H."/>
            <person name="Song Z.-L."/>
            <person name="Ma H.-G."/>
            <person name="Fan Y."/>
            <person name="Du C.-Y."/>
            <person name="Xu J.-C."/>
        </authorList>
    </citation>
    <scope>NUCLEOTIDE SEQUENCE</scope>
    <source>
        <strain evidence="15">CZ1</strain>
    </source>
</reference>
<evidence type="ECO:0000256" key="5">
    <source>
        <dbReference type="ARBA" id="ARBA00022806"/>
    </source>
</evidence>
<comment type="similarity">
    <text evidence="1">Belongs to the helicase family. RecQ subfamily.</text>
</comment>
<dbReference type="RefSeq" id="WP_239741266.1">
    <property type="nucleotide sequence ID" value="NZ_CP130144.1"/>
</dbReference>
<evidence type="ECO:0000256" key="8">
    <source>
        <dbReference type="ARBA" id="ARBA00023235"/>
    </source>
</evidence>
<dbReference type="GO" id="GO:0006310">
    <property type="term" value="P:DNA recombination"/>
    <property type="evidence" value="ECO:0007669"/>
    <property type="project" value="InterPro"/>
</dbReference>
<sequence length="467" mass="53497">MPQLSMLLHDRLKQFWGYSEFRPPQGEIVQTILNNQDAMIVLPTGGGKSLCFQLPAVMRSGLTIVVSPLVALMENQVQDLQQRRIPAALIHSELPAAERKRILSTIARYRLLYLSPETLLSASVWQRLLEVKINTLIVDEAHCLTQWGETFRPVYYRLGAVRAALSHNRDRIAIAAFTATANSLAQATIERILQLEKPQIFRLSPYRANLNLQIQSVSTPRQRRQKLLAVINSQMGSGLVYVRSRSESEELAEWLTQQGHRTGAYHAGLKSIDRRCIEQDWISDRLRFVICTCAFGMGIDKAETRWVVHYHAPFLMSEYVQEIGRAGRDGKKATAVLLKSSWLDSEDRQRWQFFATQEQNQIQKAQTLIQKLPQQGNVDQVSREFKGAAIALSLLYSAQQLVWTDPFHYQIQSRRRLAQASSLNSTQSMQNYLKTKDCRWQFILRSFGFEQDALNFTCGHCDRCQQN</sequence>
<keyword evidence="7" id="KW-0238">DNA-binding</keyword>
<dbReference type="PANTHER" id="PTHR13710">
    <property type="entry name" value="DNA HELICASE RECQ FAMILY MEMBER"/>
    <property type="match status" value="1"/>
</dbReference>
<keyword evidence="5 15" id="KW-0347">Helicase</keyword>
<evidence type="ECO:0000256" key="10">
    <source>
        <dbReference type="ARBA" id="ARBA00034808"/>
    </source>
</evidence>
<name>A0AA96WSQ3_LEPBY</name>
<accession>A0AA96WSQ3</accession>
<dbReference type="Pfam" id="PF16124">
    <property type="entry name" value="RecQ_Zn_bind"/>
    <property type="match status" value="1"/>
</dbReference>
<dbReference type="GO" id="GO:0005737">
    <property type="term" value="C:cytoplasm"/>
    <property type="evidence" value="ECO:0007669"/>
    <property type="project" value="TreeGrafter"/>
</dbReference>
<evidence type="ECO:0000259" key="14">
    <source>
        <dbReference type="PROSITE" id="PS51194"/>
    </source>
</evidence>
<dbReference type="PANTHER" id="PTHR13710:SF105">
    <property type="entry name" value="ATP-DEPENDENT DNA HELICASE Q1"/>
    <property type="match status" value="1"/>
</dbReference>
<evidence type="ECO:0000256" key="1">
    <source>
        <dbReference type="ARBA" id="ARBA00005446"/>
    </source>
</evidence>
<keyword evidence="3" id="KW-0547">Nucleotide-binding</keyword>
<dbReference type="GO" id="GO:0005524">
    <property type="term" value="F:ATP binding"/>
    <property type="evidence" value="ECO:0007669"/>
    <property type="project" value="UniProtKB-KW"/>
</dbReference>
<evidence type="ECO:0000256" key="12">
    <source>
        <dbReference type="ARBA" id="ARBA00044550"/>
    </source>
</evidence>
<dbReference type="Pfam" id="PF00270">
    <property type="entry name" value="DEAD"/>
    <property type="match status" value="1"/>
</dbReference>
<dbReference type="InterPro" id="IPR011545">
    <property type="entry name" value="DEAD/DEAH_box_helicase_dom"/>
</dbReference>
<dbReference type="SMART" id="SM00490">
    <property type="entry name" value="HELICc"/>
    <property type="match status" value="1"/>
</dbReference>
<evidence type="ECO:0000256" key="11">
    <source>
        <dbReference type="ARBA" id="ARBA00044535"/>
    </source>
</evidence>
<dbReference type="PROSITE" id="PS51192">
    <property type="entry name" value="HELICASE_ATP_BIND_1"/>
    <property type="match status" value="1"/>
</dbReference>
<dbReference type="CDD" id="cd17920">
    <property type="entry name" value="DEXHc_RecQ"/>
    <property type="match status" value="1"/>
</dbReference>
<dbReference type="GO" id="GO:0016787">
    <property type="term" value="F:hydrolase activity"/>
    <property type="evidence" value="ECO:0007669"/>
    <property type="project" value="UniProtKB-KW"/>
</dbReference>
<evidence type="ECO:0000259" key="13">
    <source>
        <dbReference type="PROSITE" id="PS51192"/>
    </source>
</evidence>
<protein>
    <recommendedName>
        <fullName evidence="11">ATP-dependent DNA helicase RecQ</fullName>
        <ecNumber evidence="10">5.6.2.4</ecNumber>
    </recommendedName>
    <alternativeName>
        <fullName evidence="12">DNA 3'-5' helicase RecQ</fullName>
    </alternativeName>
</protein>
<evidence type="ECO:0000313" key="15">
    <source>
        <dbReference type="EMBL" id="WNZ43529.1"/>
    </source>
</evidence>
<dbReference type="InterPro" id="IPR004589">
    <property type="entry name" value="DNA_helicase_ATP-dep_RecQ"/>
</dbReference>
<dbReference type="GO" id="GO:0046872">
    <property type="term" value="F:metal ion binding"/>
    <property type="evidence" value="ECO:0007669"/>
    <property type="project" value="UniProtKB-KW"/>
</dbReference>
<evidence type="ECO:0000256" key="6">
    <source>
        <dbReference type="ARBA" id="ARBA00022840"/>
    </source>
</evidence>
<dbReference type="GO" id="GO:0043138">
    <property type="term" value="F:3'-5' DNA helicase activity"/>
    <property type="evidence" value="ECO:0007669"/>
    <property type="project" value="UniProtKB-EC"/>
</dbReference>
<dbReference type="GO" id="GO:0006281">
    <property type="term" value="P:DNA repair"/>
    <property type="evidence" value="ECO:0007669"/>
    <property type="project" value="TreeGrafter"/>
</dbReference>
<dbReference type="Gene3D" id="3.40.50.300">
    <property type="entry name" value="P-loop containing nucleotide triphosphate hydrolases"/>
    <property type="match status" value="2"/>
</dbReference>
<dbReference type="InterPro" id="IPR001650">
    <property type="entry name" value="Helicase_C-like"/>
</dbReference>
<feature type="domain" description="Helicase ATP-binding" evidence="13">
    <location>
        <begin position="29"/>
        <end position="199"/>
    </location>
</feature>
<dbReference type="GO" id="GO:0003677">
    <property type="term" value="F:DNA binding"/>
    <property type="evidence" value="ECO:0007669"/>
    <property type="project" value="UniProtKB-KW"/>
</dbReference>
<reference evidence="15" key="1">
    <citation type="journal article" date="2023" name="Plants (Basel)">
        <title>Genomic Analysis of Leptolyngbya boryana CZ1 Reveals Efficient Carbon Fixation Modules.</title>
        <authorList>
            <person name="Bai X."/>
            <person name="Wang H."/>
            <person name="Cheng W."/>
            <person name="Wang J."/>
            <person name="Ma M."/>
            <person name="Hu H."/>
            <person name="Song Z."/>
            <person name="Ma H."/>
            <person name="Fan Y."/>
            <person name="Du C."/>
            <person name="Xu J."/>
        </authorList>
    </citation>
    <scope>NUCLEOTIDE SEQUENCE</scope>
    <source>
        <strain evidence="15">CZ1</strain>
    </source>
</reference>
<dbReference type="InterPro" id="IPR027417">
    <property type="entry name" value="P-loop_NTPase"/>
</dbReference>
<feature type="domain" description="Helicase C-terminal" evidence="14">
    <location>
        <begin position="223"/>
        <end position="373"/>
    </location>
</feature>
<dbReference type="EC" id="5.6.2.4" evidence="10"/>